<sequence length="429" mass="47930">MFEKSGHSVREAYIQLVYGLGWYRIIKSLPTNPTLLTHLTIDAQPWSPREEPNRYGENFFGGLAYNLRQLCIHQVPFLPTDKFPNLTHFVVTGLGSFTLHIVLSVLSNMPMLQTANLDIEIEKGSIAQCHGDSDAIVQLPQLHQLVLKDSAPCSITGLLPMIKFASTCLVHIDQQMGDDLVSIAGSLYTRDFAQNLTRLRIIPNHVYNDGDEDNQINLYYLEVFDDTGTSGLRLGIREMHSGLWTAYDRNRVTDTLADFLSSSVGAQLVSNVRKLWVHMWTDLVNDSLLAAIPPIDTLGLVLARPPYVRTEIPESIGQLTEGGDFTHCPNLTSLYVYTCGAEDVDRARIVATARKEAGRPLDQLAIECEQGKSSLEVRSQALELEGLVGKLSVTVGEKKRAWWKPCAIPEGYGPSRWPEWQEYWPPLGP</sequence>
<accession>A0A2G8SN41</accession>
<gene>
    <name evidence="1" type="ORF">GSI_02976</name>
</gene>
<evidence type="ECO:0000313" key="2">
    <source>
        <dbReference type="Proteomes" id="UP000230002"/>
    </source>
</evidence>
<evidence type="ECO:0000313" key="1">
    <source>
        <dbReference type="EMBL" id="PIL35186.1"/>
    </source>
</evidence>
<dbReference type="AlphaFoldDB" id="A0A2G8SN41"/>
<protein>
    <submittedName>
        <fullName evidence="1">Uncharacterized protein</fullName>
    </submittedName>
</protein>
<name>A0A2G8SN41_9APHY</name>
<dbReference type="Proteomes" id="UP000230002">
    <property type="component" value="Unassembled WGS sequence"/>
</dbReference>
<dbReference type="OrthoDB" id="2743683at2759"/>
<comment type="caution">
    <text evidence="1">The sequence shown here is derived from an EMBL/GenBank/DDBJ whole genome shotgun (WGS) entry which is preliminary data.</text>
</comment>
<reference evidence="1 2" key="1">
    <citation type="journal article" date="2015" name="Sci. Rep.">
        <title>Chromosome-level genome map provides insights into diverse defense mechanisms in the medicinal fungus Ganoderma sinense.</title>
        <authorList>
            <person name="Zhu Y."/>
            <person name="Xu J."/>
            <person name="Sun C."/>
            <person name="Zhou S."/>
            <person name="Xu H."/>
            <person name="Nelson D.R."/>
            <person name="Qian J."/>
            <person name="Song J."/>
            <person name="Luo H."/>
            <person name="Xiang L."/>
            <person name="Li Y."/>
            <person name="Xu Z."/>
            <person name="Ji A."/>
            <person name="Wang L."/>
            <person name="Lu S."/>
            <person name="Hayward A."/>
            <person name="Sun W."/>
            <person name="Li X."/>
            <person name="Schwartz D.C."/>
            <person name="Wang Y."/>
            <person name="Chen S."/>
        </authorList>
    </citation>
    <scope>NUCLEOTIDE SEQUENCE [LARGE SCALE GENOMIC DNA]</scope>
    <source>
        <strain evidence="1 2">ZZ0214-1</strain>
    </source>
</reference>
<dbReference type="EMBL" id="AYKW01000004">
    <property type="protein sequence ID" value="PIL35186.1"/>
    <property type="molecule type" value="Genomic_DNA"/>
</dbReference>
<keyword evidence="2" id="KW-1185">Reference proteome</keyword>
<organism evidence="1 2">
    <name type="scientific">Ganoderma sinense ZZ0214-1</name>
    <dbReference type="NCBI Taxonomy" id="1077348"/>
    <lineage>
        <taxon>Eukaryota</taxon>
        <taxon>Fungi</taxon>
        <taxon>Dikarya</taxon>
        <taxon>Basidiomycota</taxon>
        <taxon>Agaricomycotina</taxon>
        <taxon>Agaricomycetes</taxon>
        <taxon>Polyporales</taxon>
        <taxon>Polyporaceae</taxon>
        <taxon>Ganoderma</taxon>
    </lineage>
</organism>
<proteinExistence type="predicted"/>